<comment type="caution">
    <text evidence="3">The sequence shown here is derived from an EMBL/GenBank/DDBJ whole genome shotgun (WGS) entry which is preliminary data.</text>
</comment>
<evidence type="ECO:0000313" key="3">
    <source>
        <dbReference type="EMBL" id="RZU32029.1"/>
    </source>
</evidence>
<organism evidence="3 4">
    <name type="scientific">Blastococcus saxobsidens</name>
    <dbReference type="NCBI Taxonomy" id="138336"/>
    <lineage>
        <taxon>Bacteria</taxon>
        <taxon>Bacillati</taxon>
        <taxon>Actinomycetota</taxon>
        <taxon>Actinomycetes</taxon>
        <taxon>Geodermatophilales</taxon>
        <taxon>Geodermatophilaceae</taxon>
        <taxon>Blastococcus</taxon>
    </lineage>
</organism>
<dbReference type="EMBL" id="SHKV01000001">
    <property type="protein sequence ID" value="RZU32029.1"/>
    <property type="molecule type" value="Genomic_DNA"/>
</dbReference>
<dbReference type="InterPro" id="IPR003870">
    <property type="entry name" value="DUF222"/>
</dbReference>
<evidence type="ECO:0000256" key="1">
    <source>
        <dbReference type="SAM" id="MobiDB-lite"/>
    </source>
</evidence>
<reference evidence="3 4" key="1">
    <citation type="submission" date="2019-02" db="EMBL/GenBank/DDBJ databases">
        <title>Sequencing the genomes of 1000 actinobacteria strains.</title>
        <authorList>
            <person name="Klenk H.-P."/>
        </authorList>
    </citation>
    <scope>NUCLEOTIDE SEQUENCE [LARGE SCALE GENOMIC DNA]</scope>
    <source>
        <strain evidence="3 4">DSM 44509</strain>
    </source>
</reference>
<dbReference type="Gene3D" id="1.10.30.50">
    <property type="match status" value="1"/>
</dbReference>
<dbReference type="Proteomes" id="UP000292507">
    <property type="component" value="Unassembled WGS sequence"/>
</dbReference>
<evidence type="ECO:0000259" key="2">
    <source>
        <dbReference type="SMART" id="SM00507"/>
    </source>
</evidence>
<keyword evidence="4" id="KW-1185">Reference proteome</keyword>
<dbReference type="AlphaFoldDB" id="A0A4Q7Y7Q6"/>
<gene>
    <name evidence="3" type="ORF">BKA19_1718</name>
</gene>
<protein>
    <submittedName>
        <fullName evidence="3">Uncharacterized protein DUF222</fullName>
    </submittedName>
</protein>
<sequence length="503" mass="52627">MSAAAAERSPVEGALVGWLQGRKPTADRLPVGVLSDAEIAAELQRVQARRAMDSAYEAELVMALAAQRPDVDDPPPGHPGARRRGGGSPVPGSSEFLPDELAEVLNCSRSFASGVLADAHQLVERMPAVWQVCSEGRLDWFRARVFADVLGDASDEVVAAVVAQVLPVAAGLSSGQLRKRLVAAAIAADEEFAERRRQEAQRRAGVRTYPTADGMSALVSELPSAVAAAMWSVIDHAAQLARTAGDDRPIGVLRAEAHAALVLDPAGAAGAGFTGHVTVLAPLPAVRNPGAGVRGGASEPESGPTVDGHPITTAHLRELLAQIGALGLQVPLGGSLAVAVTDERGALLATATPAELARLAARGCPDHGAQPDCSCPVLTMPAEVAGYDRTAAQERFIRLRDRTCRHPGCSRPAGRTDLDHVVPYDCGGRTGCDNLCCLCRTHHRLKTFARGWRFVLASDGTLTVTTPSGITRSTRPPGLRDPHDQPALPAPPQPPPDDSPPPF</sequence>
<feature type="compositionally biased region" description="Polar residues" evidence="1">
    <location>
        <begin position="464"/>
        <end position="474"/>
    </location>
</feature>
<dbReference type="SMART" id="SM00507">
    <property type="entry name" value="HNHc"/>
    <property type="match status" value="1"/>
</dbReference>
<dbReference type="InterPro" id="IPR003615">
    <property type="entry name" value="HNH_nuc"/>
</dbReference>
<evidence type="ECO:0000313" key="4">
    <source>
        <dbReference type="Proteomes" id="UP000292507"/>
    </source>
</evidence>
<name>A0A4Q7Y7Q6_9ACTN</name>
<dbReference type="OrthoDB" id="5244772at2"/>
<accession>A0A4Q7Y7Q6</accession>
<feature type="region of interest" description="Disordered" evidence="1">
    <location>
        <begin position="464"/>
        <end position="503"/>
    </location>
</feature>
<feature type="region of interest" description="Disordered" evidence="1">
    <location>
        <begin position="66"/>
        <end position="93"/>
    </location>
</feature>
<dbReference type="Pfam" id="PF02720">
    <property type="entry name" value="DUF222"/>
    <property type="match status" value="1"/>
</dbReference>
<proteinExistence type="predicted"/>
<dbReference type="CDD" id="cd00085">
    <property type="entry name" value="HNHc"/>
    <property type="match status" value="1"/>
</dbReference>
<dbReference type="RefSeq" id="WP_104529298.1">
    <property type="nucleotide sequence ID" value="NZ_POQT01000025.1"/>
</dbReference>
<feature type="domain" description="HNH nuclease" evidence="2">
    <location>
        <begin position="392"/>
        <end position="444"/>
    </location>
</feature>
<feature type="compositionally biased region" description="Pro residues" evidence="1">
    <location>
        <begin position="488"/>
        <end position="503"/>
    </location>
</feature>